<sequence length="106" mass="11003">MLIRAVEEEEAVDDQYMSSSASVELDVKHLSAEQQLQRSAGGSRGATQTAKCRSPKGKPAGEPPGPAAASMPAIQHGPKGPKIRDTPPNADAPRARGPAPAGSHRE</sequence>
<organism evidence="2 3">
    <name type="scientific">Crenichthys baileyi</name>
    <name type="common">White River springfish</name>
    <dbReference type="NCBI Taxonomy" id="28760"/>
    <lineage>
        <taxon>Eukaryota</taxon>
        <taxon>Metazoa</taxon>
        <taxon>Chordata</taxon>
        <taxon>Craniata</taxon>
        <taxon>Vertebrata</taxon>
        <taxon>Euteleostomi</taxon>
        <taxon>Actinopterygii</taxon>
        <taxon>Neopterygii</taxon>
        <taxon>Teleostei</taxon>
        <taxon>Neoteleostei</taxon>
        <taxon>Acanthomorphata</taxon>
        <taxon>Ovalentaria</taxon>
        <taxon>Atherinomorphae</taxon>
        <taxon>Cyprinodontiformes</taxon>
        <taxon>Goodeidae</taxon>
        <taxon>Crenichthys</taxon>
    </lineage>
</organism>
<dbReference type="EMBL" id="JAHHUM010000317">
    <property type="protein sequence ID" value="KAK5621094.1"/>
    <property type="molecule type" value="Genomic_DNA"/>
</dbReference>
<protein>
    <submittedName>
        <fullName evidence="2">Uncharacterized protein</fullName>
    </submittedName>
</protein>
<evidence type="ECO:0000256" key="1">
    <source>
        <dbReference type="SAM" id="MobiDB-lite"/>
    </source>
</evidence>
<comment type="caution">
    <text evidence="2">The sequence shown here is derived from an EMBL/GenBank/DDBJ whole genome shotgun (WGS) entry which is preliminary data.</text>
</comment>
<evidence type="ECO:0000313" key="3">
    <source>
        <dbReference type="Proteomes" id="UP001311232"/>
    </source>
</evidence>
<proteinExistence type="predicted"/>
<dbReference type="Proteomes" id="UP001311232">
    <property type="component" value="Unassembled WGS sequence"/>
</dbReference>
<name>A0AAV9SIE9_9TELE</name>
<evidence type="ECO:0000313" key="2">
    <source>
        <dbReference type="EMBL" id="KAK5621094.1"/>
    </source>
</evidence>
<reference evidence="2 3" key="1">
    <citation type="submission" date="2021-06" db="EMBL/GenBank/DDBJ databases">
        <authorList>
            <person name="Palmer J.M."/>
        </authorList>
    </citation>
    <scope>NUCLEOTIDE SEQUENCE [LARGE SCALE GENOMIC DNA]</scope>
    <source>
        <strain evidence="2 3">MEX-2019</strain>
        <tissue evidence="2">Muscle</tissue>
    </source>
</reference>
<keyword evidence="3" id="KW-1185">Reference proteome</keyword>
<gene>
    <name evidence="2" type="ORF">CRENBAI_013801</name>
</gene>
<feature type="compositionally biased region" description="Low complexity" evidence="1">
    <location>
        <begin position="87"/>
        <end position="106"/>
    </location>
</feature>
<dbReference type="AlphaFoldDB" id="A0AAV9SIE9"/>
<feature type="compositionally biased region" description="Polar residues" evidence="1">
    <location>
        <begin position="32"/>
        <end position="51"/>
    </location>
</feature>
<accession>A0AAV9SIE9</accession>
<feature type="region of interest" description="Disordered" evidence="1">
    <location>
        <begin position="29"/>
        <end position="106"/>
    </location>
</feature>